<dbReference type="PROSITE" id="PS51068">
    <property type="entry name" value="FPG_CAT"/>
    <property type="match status" value="1"/>
</dbReference>
<comment type="subunit">
    <text evidence="3 15">Monomer.</text>
</comment>
<dbReference type="InterPro" id="IPR010663">
    <property type="entry name" value="Znf_FPG/IleRS"/>
</dbReference>
<evidence type="ECO:0000256" key="15">
    <source>
        <dbReference type="HAMAP-Rule" id="MF_00103"/>
    </source>
</evidence>
<dbReference type="SMART" id="SM01232">
    <property type="entry name" value="H2TH"/>
    <property type="match status" value="1"/>
</dbReference>
<dbReference type="Gene3D" id="3.20.190.10">
    <property type="entry name" value="MutM-like, N-terminal"/>
    <property type="match status" value="1"/>
</dbReference>
<evidence type="ECO:0000256" key="1">
    <source>
        <dbReference type="ARBA" id="ARBA00001668"/>
    </source>
</evidence>
<evidence type="ECO:0000256" key="9">
    <source>
        <dbReference type="ARBA" id="ARBA00023125"/>
    </source>
</evidence>
<feature type="active site" description="Proton donor; for beta-elimination activity" evidence="15">
    <location>
        <position position="58"/>
    </location>
</feature>
<feature type="domain" description="FPG-type" evidence="16">
    <location>
        <begin position="237"/>
        <end position="271"/>
    </location>
</feature>
<feature type="binding site" evidence="15">
    <location>
        <position position="110"/>
    </location>
    <ligand>
        <name>DNA</name>
        <dbReference type="ChEBI" id="CHEBI:16991"/>
    </ligand>
</feature>
<evidence type="ECO:0000256" key="13">
    <source>
        <dbReference type="ARBA" id="ARBA00023295"/>
    </source>
</evidence>
<dbReference type="InterPro" id="IPR020629">
    <property type="entry name" value="FPG_Glyclase"/>
</dbReference>
<dbReference type="SUPFAM" id="SSF57716">
    <property type="entry name" value="Glucocorticoid receptor-like (DNA-binding domain)"/>
    <property type="match status" value="1"/>
</dbReference>
<dbReference type="NCBIfam" id="TIGR00577">
    <property type="entry name" value="fpg"/>
    <property type="match status" value="1"/>
</dbReference>
<dbReference type="InterPro" id="IPR000214">
    <property type="entry name" value="Znf_DNA_glyclase/AP_lyase"/>
</dbReference>
<feature type="active site" description="Proton donor" evidence="15">
    <location>
        <position position="3"/>
    </location>
</feature>
<evidence type="ECO:0000259" key="16">
    <source>
        <dbReference type="PROSITE" id="PS51066"/>
    </source>
</evidence>
<evidence type="ECO:0000256" key="8">
    <source>
        <dbReference type="ARBA" id="ARBA00022833"/>
    </source>
</evidence>
<dbReference type="EMBL" id="JAVRHY010000020">
    <property type="protein sequence ID" value="MDT0619749.1"/>
    <property type="molecule type" value="Genomic_DNA"/>
</dbReference>
<keyword evidence="7 15" id="KW-0378">Hydrolase</keyword>
<evidence type="ECO:0000256" key="12">
    <source>
        <dbReference type="ARBA" id="ARBA00023268"/>
    </source>
</evidence>
<dbReference type="SUPFAM" id="SSF46946">
    <property type="entry name" value="S13-like H2TH domain"/>
    <property type="match status" value="1"/>
</dbReference>
<feature type="active site" description="Proton donor; for delta-elimination activity" evidence="15">
    <location>
        <position position="261"/>
    </location>
</feature>
<keyword evidence="10 15" id="KW-0234">DNA repair</keyword>
<dbReference type="PROSITE" id="PS51066">
    <property type="entry name" value="ZF_FPG_2"/>
    <property type="match status" value="1"/>
</dbReference>
<keyword evidence="9 15" id="KW-0238">DNA-binding</keyword>
<dbReference type="Pfam" id="PF06827">
    <property type="entry name" value="zf-FPG_IleRS"/>
    <property type="match status" value="1"/>
</dbReference>
<dbReference type="Gene3D" id="1.10.8.50">
    <property type="match status" value="1"/>
</dbReference>
<comment type="caution">
    <text evidence="18">The sequence shown here is derived from an EMBL/GenBank/DDBJ whole genome shotgun (WGS) entry which is preliminary data.</text>
</comment>
<evidence type="ECO:0000256" key="3">
    <source>
        <dbReference type="ARBA" id="ARBA00011245"/>
    </source>
</evidence>
<comment type="cofactor">
    <cofactor evidence="15">
        <name>Zn(2+)</name>
        <dbReference type="ChEBI" id="CHEBI:29105"/>
    </cofactor>
    <text evidence="15">Binds 1 zinc ion per subunit.</text>
</comment>
<dbReference type="Proteomes" id="UP001259982">
    <property type="component" value="Unassembled WGS sequence"/>
</dbReference>
<dbReference type="SMART" id="SM00898">
    <property type="entry name" value="Fapy_DNA_glyco"/>
    <property type="match status" value="1"/>
</dbReference>
<feature type="binding site" evidence="15">
    <location>
        <position position="91"/>
    </location>
    <ligand>
        <name>DNA</name>
        <dbReference type="ChEBI" id="CHEBI:16991"/>
    </ligand>
</feature>
<dbReference type="Pfam" id="PF06831">
    <property type="entry name" value="H2TH"/>
    <property type="match status" value="1"/>
</dbReference>
<keyword evidence="5 15" id="KW-0227">DNA damage</keyword>
<evidence type="ECO:0000256" key="2">
    <source>
        <dbReference type="ARBA" id="ARBA00009409"/>
    </source>
</evidence>
<sequence length="271" mass="29956">MPELPEVETTRRGLAPHVVGRRVVEVTVREPRLRWPVTPQLSRDLPGRRIDNLTRRAKYLLLAAGDGHLLMHLGMSGRLRVVPADTPAGLHDHLDIRLDSGQVMRLNDPRRFGCALWLRQPPDEHALIAGLGPEPLSDAFNGDWLYARSRGRRAAVKAFIMDAANVVGVGNIYASEALFEAGIHPSRPAGRIGPARYARLVEAIKQTLARAIDAGGTTLRDYIGVDGGTGWFQLSLAVYGREGRPCPRDATPIRRRIIGQRSTFFCPRCQT</sequence>
<evidence type="ECO:0000256" key="14">
    <source>
        <dbReference type="ARBA" id="ARBA00044632"/>
    </source>
</evidence>
<evidence type="ECO:0000256" key="6">
    <source>
        <dbReference type="ARBA" id="ARBA00022771"/>
    </source>
</evidence>
<evidence type="ECO:0000256" key="5">
    <source>
        <dbReference type="ARBA" id="ARBA00022763"/>
    </source>
</evidence>
<organism evidence="18 19">
    <name type="scientific">Spectribacter acetivorans</name>
    <dbReference type="NCBI Taxonomy" id="3075603"/>
    <lineage>
        <taxon>Bacteria</taxon>
        <taxon>Pseudomonadati</taxon>
        <taxon>Pseudomonadota</taxon>
        <taxon>Gammaproteobacteria</taxon>
        <taxon>Salinisphaerales</taxon>
        <taxon>Salinisphaeraceae</taxon>
        <taxon>Spectribacter</taxon>
    </lineage>
</organism>
<dbReference type="GO" id="GO:0008534">
    <property type="term" value="F:oxidized purine nucleobase lesion DNA N-glycosylase activity"/>
    <property type="evidence" value="ECO:0007669"/>
    <property type="project" value="UniProtKB-EC"/>
</dbReference>
<gene>
    <name evidence="15 18" type="primary">mutM</name>
    <name evidence="15" type="synonym">fpg</name>
    <name evidence="18" type="ORF">RM531_14825</name>
</gene>
<keyword evidence="11 15" id="KW-0456">Lyase</keyword>
<dbReference type="RefSeq" id="WP_311660383.1">
    <property type="nucleotide sequence ID" value="NZ_JAVRHY010000020.1"/>
</dbReference>
<keyword evidence="12 15" id="KW-0511">Multifunctional enzyme</keyword>
<dbReference type="InterPro" id="IPR010979">
    <property type="entry name" value="Ribosomal_uS13-like_H2TH"/>
</dbReference>
<dbReference type="InterPro" id="IPR012319">
    <property type="entry name" value="FPG_cat"/>
</dbReference>
<dbReference type="EC" id="4.2.99.18" evidence="15"/>
<accession>A0ABU3BB95</accession>
<keyword evidence="4 15" id="KW-0479">Metal-binding</keyword>
<evidence type="ECO:0000259" key="17">
    <source>
        <dbReference type="PROSITE" id="PS51068"/>
    </source>
</evidence>
<evidence type="ECO:0000313" key="19">
    <source>
        <dbReference type="Proteomes" id="UP001259982"/>
    </source>
</evidence>
<dbReference type="Pfam" id="PF01149">
    <property type="entry name" value="Fapy_DNA_glyco"/>
    <property type="match status" value="1"/>
</dbReference>
<feature type="binding site" evidence="15">
    <location>
        <position position="152"/>
    </location>
    <ligand>
        <name>DNA</name>
        <dbReference type="ChEBI" id="CHEBI:16991"/>
    </ligand>
</feature>
<evidence type="ECO:0000313" key="18">
    <source>
        <dbReference type="EMBL" id="MDT0619749.1"/>
    </source>
</evidence>
<keyword evidence="6 15" id="KW-0863">Zinc-finger</keyword>
<evidence type="ECO:0000256" key="7">
    <source>
        <dbReference type="ARBA" id="ARBA00022801"/>
    </source>
</evidence>
<name>A0ABU3BB95_9GAMM</name>
<reference evidence="18 19" key="1">
    <citation type="submission" date="2023-09" db="EMBL/GenBank/DDBJ databases">
        <authorList>
            <person name="Rey-Velasco X."/>
        </authorList>
    </citation>
    <scope>NUCLEOTIDE SEQUENCE [LARGE SCALE GENOMIC DNA]</scope>
    <source>
        <strain evidence="18 19">P385</strain>
    </source>
</reference>
<dbReference type="InterPro" id="IPR015886">
    <property type="entry name" value="H2TH_FPG"/>
</dbReference>
<comment type="catalytic activity">
    <reaction evidence="14 15">
        <text>2'-deoxyribonucleotide-(2'-deoxyribose 5'-phosphate)-2'-deoxyribonucleotide-DNA = a 3'-end 2'-deoxyribonucleotide-(2,3-dehydro-2,3-deoxyribose 5'-phosphate)-DNA + a 5'-end 5'-phospho-2'-deoxyribonucleoside-DNA + H(+)</text>
        <dbReference type="Rhea" id="RHEA:66592"/>
        <dbReference type="Rhea" id="RHEA-COMP:13180"/>
        <dbReference type="Rhea" id="RHEA-COMP:16897"/>
        <dbReference type="Rhea" id="RHEA-COMP:17067"/>
        <dbReference type="ChEBI" id="CHEBI:15378"/>
        <dbReference type="ChEBI" id="CHEBI:136412"/>
        <dbReference type="ChEBI" id="CHEBI:157695"/>
        <dbReference type="ChEBI" id="CHEBI:167181"/>
        <dbReference type="EC" id="4.2.99.18"/>
    </reaction>
</comment>
<keyword evidence="8 15" id="KW-0862">Zinc</keyword>
<dbReference type="EC" id="3.2.2.23" evidence="15"/>
<evidence type="ECO:0000256" key="4">
    <source>
        <dbReference type="ARBA" id="ARBA00022723"/>
    </source>
</evidence>
<dbReference type="GO" id="GO:0140078">
    <property type="term" value="F:class I DNA-(apurinic or apyrimidinic site) endonuclease activity"/>
    <property type="evidence" value="ECO:0007669"/>
    <property type="project" value="UniProtKB-EC"/>
</dbReference>
<dbReference type="HAMAP" id="MF_00103">
    <property type="entry name" value="Fapy_DNA_glycosyl"/>
    <property type="match status" value="1"/>
</dbReference>
<dbReference type="CDD" id="cd08966">
    <property type="entry name" value="EcFpg-like_N"/>
    <property type="match status" value="1"/>
</dbReference>
<feature type="active site" description="Schiff-base intermediate with DNA" evidence="15">
    <location>
        <position position="2"/>
    </location>
</feature>
<evidence type="ECO:0000256" key="10">
    <source>
        <dbReference type="ARBA" id="ARBA00023204"/>
    </source>
</evidence>
<comment type="function">
    <text evidence="15">Involved in base excision repair of DNA damaged by oxidation or by mutagenic agents. Acts as DNA glycosylase that recognizes and removes damaged bases. Has a preference for oxidized purines, such as 7,8-dihydro-8-oxoguanine (8-oxoG). Has AP (apurinic/apyrimidinic) lyase activity and introduces nicks in the DNA strand. Cleaves the DNA backbone by beta-delta elimination to generate a single-strand break at the site of the removed base with both 3'- and 5'-phosphates.</text>
</comment>
<feature type="domain" description="Formamidopyrimidine-DNA glycosylase catalytic" evidence="17">
    <location>
        <begin position="2"/>
        <end position="113"/>
    </location>
</feature>
<dbReference type="NCBIfam" id="NF002211">
    <property type="entry name" value="PRK01103.1"/>
    <property type="match status" value="1"/>
</dbReference>
<comment type="catalytic activity">
    <reaction evidence="1 15">
        <text>Hydrolysis of DNA containing ring-opened 7-methylguanine residues, releasing 2,6-diamino-4-hydroxy-5-(N-methyl)formamidopyrimidine.</text>
        <dbReference type="EC" id="3.2.2.23"/>
    </reaction>
</comment>
<dbReference type="SUPFAM" id="SSF81624">
    <property type="entry name" value="N-terminal domain of MutM-like DNA repair proteins"/>
    <property type="match status" value="1"/>
</dbReference>
<protein>
    <recommendedName>
        <fullName evidence="15">Formamidopyrimidine-DNA glycosylase</fullName>
        <shortName evidence="15">Fapy-DNA glycosylase</shortName>
        <ecNumber evidence="15">3.2.2.23</ecNumber>
    </recommendedName>
    <alternativeName>
        <fullName evidence="15">DNA-(apurinic or apyrimidinic site) lyase MutM</fullName>
        <shortName evidence="15">AP lyase MutM</shortName>
        <ecNumber evidence="15">4.2.99.18</ecNumber>
    </alternativeName>
</protein>
<keyword evidence="19" id="KW-1185">Reference proteome</keyword>
<dbReference type="PANTHER" id="PTHR22993">
    <property type="entry name" value="FORMAMIDOPYRIMIDINE-DNA GLYCOSYLASE"/>
    <property type="match status" value="1"/>
</dbReference>
<comment type="similarity">
    <text evidence="2 15">Belongs to the FPG family.</text>
</comment>
<dbReference type="PANTHER" id="PTHR22993:SF9">
    <property type="entry name" value="FORMAMIDOPYRIMIDINE-DNA GLYCOSYLASE"/>
    <property type="match status" value="1"/>
</dbReference>
<keyword evidence="13 15" id="KW-0326">Glycosidase</keyword>
<proteinExistence type="inferred from homology"/>
<dbReference type="InterPro" id="IPR035937">
    <property type="entry name" value="FPG_N"/>
</dbReference>
<evidence type="ECO:0000256" key="11">
    <source>
        <dbReference type="ARBA" id="ARBA00023239"/>
    </source>
</evidence>